<dbReference type="GO" id="GO:0005886">
    <property type="term" value="C:plasma membrane"/>
    <property type="evidence" value="ECO:0007669"/>
    <property type="project" value="UniProtKB-SubCell"/>
</dbReference>
<reference evidence="26" key="1">
    <citation type="submission" date="2015-10" db="EMBL/GenBank/DDBJ databases">
        <title>Comparative analysis of sym-gene organization in Rhizobium leguminosarum bv. viciae strains, isolated from different host plants and demonstrating clear differences in symbiotic specificity.</title>
        <authorList>
            <person name="Chirak E.R."/>
            <person name="Kimeklis A.K."/>
            <person name="Andronov E.E."/>
        </authorList>
    </citation>
    <scope>NUCLEOTIDE SEQUENCE</scope>
    <source>
        <strain evidence="26">Vaf12</strain>
    </source>
</reference>
<dbReference type="PRINTS" id="PR00605">
    <property type="entry name" value="CYTCHROMECIC"/>
</dbReference>
<keyword evidence="11 21" id="KW-0479">Metal-binding</keyword>
<dbReference type="InterPro" id="IPR036909">
    <property type="entry name" value="Cyt_c-like_dom_sf"/>
</dbReference>
<evidence type="ECO:0000256" key="16">
    <source>
        <dbReference type="ARBA" id="ARBA00023002"/>
    </source>
</evidence>
<evidence type="ECO:0000256" key="22">
    <source>
        <dbReference type="PIRSR" id="PIRSR000006-1"/>
    </source>
</evidence>
<dbReference type="InterPro" id="IPR009056">
    <property type="entry name" value="Cyt_c-like_dom"/>
</dbReference>
<evidence type="ECO:0000256" key="1">
    <source>
        <dbReference type="ARBA" id="ARBA00004533"/>
    </source>
</evidence>
<dbReference type="GO" id="GO:0006119">
    <property type="term" value="P:oxidative phosphorylation"/>
    <property type="evidence" value="ECO:0007669"/>
    <property type="project" value="UniProtKB-UniPathway"/>
</dbReference>
<evidence type="ECO:0000256" key="4">
    <source>
        <dbReference type="ARBA" id="ARBA00011203"/>
    </source>
</evidence>
<dbReference type="InterPro" id="IPR038414">
    <property type="entry name" value="CcoP_N_sf"/>
</dbReference>
<keyword evidence="7 21" id="KW-0997">Cell inner membrane</keyword>
<dbReference type="GO" id="GO:1902600">
    <property type="term" value="P:proton transmembrane transport"/>
    <property type="evidence" value="ECO:0007669"/>
    <property type="project" value="UniProtKB-KW"/>
</dbReference>
<evidence type="ECO:0000256" key="24">
    <source>
        <dbReference type="SAM" id="Phobius"/>
    </source>
</evidence>
<feature type="binding site" description="axial binding residue" evidence="22">
    <location>
        <position position="125"/>
    </location>
    <ligand>
        <name>heme c</name>
        <dbReference type="ChEBI" id="CHEBI:61717"/>
        <label>1</label>
    </ligand>
    <ligandPart>
        <name>Fe</name>
        <dbReference type="ChEBI" id="CHEBI:18248"/>
    </ligandPart>
</feature>
<dbReference type="UniPathway" id="UPA00705"/>
<feature type="binding site" description="axial binding residue" evidence="22">
    <location>
        <position position="261"/>
    </location>
    <ligand>
        <name>heme c</name>
        <dbReference type="ChEBI" id="CHEBI:61717"/>
        <label>1</label>
    </ligand>
    <ligandPart>
        <name>Fe</name>
        <dbReference type="ChEBI" id="CHEBI:18248"/>
    </ligandPart>
</feature>
<evidence type="ECO:0000256" key="10">
    <source>
        <dbReference type="ARBA" id="ARBA00022692"/>
    </source>
</evidence>
<dbReference type="SUPFAM" id="SSF46626">
    <property type="entry name" value="Cytochrome c"/>
    <property type="match status" value="2"/>
</dbReference>
<feature type="binding site" description="covalent" evidence="23">
    <location>
        <position position="219"/>
    </location>
    <ligand>
        <name>heme c</name>
        <dbReference type="ChEBI" id="CHEBI:61717"/>
        <label>2</label>
    </ligand>
</feature>
<feature type="binding site" description="covalent" evidence="23">
    <location>
        <position position="121"/>
    </location>
    <ligand>
        <name>heme c</name>
        <dbReference type="ChEBI" id="CHEBI:61717"/>
        <label>1</label>
    </ligand>
</feature>
<feature type="binding site" description="covalent" evidence="23">
    <location>
        <position position="216"/>
    </location>
    <ligand>
        <name>heme c</name>
        <dbReference type="ChEBI" id="CHEBI:61717"/>
        <label>2</label>
    </ligand>
</feature>
<comment type="function">
    <text evidence="20">C-type cytochrome. Part of the cbb3-type cytochrome c oxidase complex. FixP subunit is required for transferring electrons from donor cytochrome c via its heme groups to FixO subunit. From there, electrons are shuttled to the catalytic binuclear center of FixN subunit where oxygen reduction takes place. The complex also functions as a proton pump.</text>
</comment>
<evidence type="ECO:0000256" key="13">
    <source>
        <dbReference type="ARBA" id="ARBA00022781"/>
    </source>
</evidence>
<evidence type="ECO:0000256" key="7">
    <source>
        <dbReference type="ARBA" id="ARBA00022519"/>
    </source>
</evidence>
<comment type="pathway">
    <text evidence="2 21">Energy metabolism; oxidative phosphorylation.</text>
</comment>
<dbReference type="GO" id="GO:0005506">
    <property type="term" value="F:iron ion binding"/>
    <property type="evidence" value="ECO:0007669"/>
    <property type="project" value="InterPro"/>
</dbReference>
<dbReference type="Gene3D" id="6.10.280.130">
    <property type="match status" value="1"/>
</dbReference>
<evidence type="ECO:0000256" key="19">
    <source>
        <dbReference type="ARBA" id="ARBA00023136"/>
    </source>
</evidence>
<keyword evidence="17 21" id="KW-0408">Iron</keyword>
<dbReference type="Gene3D" id="1.10.760.10">
    <property type="entry name" value="Cytochrome c-like domain"/>
    <property type="match status" value="2"/>
</dbReference>
<dbReference type="AlphaFoldDB" id="A0A0U2QRS8"/>
<dbReference type="GO" id="GO:0009055">
    <property type="term" value="F:electron transfer activity"/>
    <property type="evidence" value="ECO:0007669"/>
    <property type="project" value="InterPro"/>
</dbReference>
<keyword evidence="6 21" id="KW-1003">Cell membrane</keyword>
<comment type="similarity">
    <text evidence="3 21">Belongs to the CcoP / FixP family.</text>
</comment>
<evidence type="ECO:0000313" key="26">
    <source>
        <dbReference type="EMBL" id="ALU64482.1"/>
    </source>
</evidence>
<dbReference type="EMBL" id="KT944070">
    <property type="protein sequence ID" value="ALU64482.1"/>
    <property type="molecule type" value="Genomic_DNA"/>
</dbReference>
<evidence type="ECO:0000256" key="12">
    <source>
        <dbReference type="ARBA" id="ARBA00022737"/>
    </source>
</evidence>
<feature type="domain" description="Cytochrome c" evidence="25">
    <location>
        <begin position="203"/>
        <end position="284"/>
    </location>
</feature>
<protein>
    <recommendedName>
        <fullName evidence="21">Cbb3-type cytochrome c oxidase subunit</fullName>
    </recommendedName>
</protein>
<keyword evidence="13 21" id="KW-0375">Hydrogen ion transport</keyword>
<evidence type="ECO:0000256" key="18">
    <source>
        <dbReference type="ARBA" id="ARBA00023065"/>
    </source>
</evidence>
<comment type="subcellular location">
    <subcellularLocation>
        <location evidence="1 21">Cell inner membrane</location>
    </subcellularLocation>
</comment>
<proteinExistence type="inferred from homology"/>
<evidence type="ECO:0000256" key="20">
    <source>
        <dbReference type="ARBA" id="ARBA00025525"/>
    </source>
</evidence>
<comment type="subunit">
    <text evidence="4">Component of the cbb3-type cytochrome c oxidase at least composed of FixN, FixO, FixQ and FixP.</text>
</comment>
<evidence type="ECO:0000256" key="15">
    <source>
        <dbReference type="ARBA" id="ARBA00022989"/>
    </source>
</evidence>
<dbReference type="InterPro" id="IPR004678">
    <property type="entry name" value="Cyt_c_oxidase_cbb3_su3"/>
</dbReference>
<dbReference type="GO" id="GO:0016491">
    <property type="term" value="F:oxidoreductase activity"/>
    <property type="evidence" value="ECO:0007669"/>
    <property type="project" value="UniProtKB-KW"/>
</dbReference>
<dbReference type="PIRSF" id="PIRSF000006">
    <property type="entry name" value="Cbb3-Cox_fixP"/>
    <property type="match status" value="1"/>
</dbReference>
<dbReference type="InterPro" id="IPR032858">
    <property type="entry name" value="CcoP_N"/>
</dbReference>
<evidence type="ECO:0000256" key="11">
    <source>
        <dbReference type="ARBA" id="ARBA00022723"/>
    </source>
</evidence>
<evidence type="ECO:0000256" key="14">
    <source>
        <dbReference type="ARBA" id="ARBA00022982"/>
    </source>
</evidence>
<dbReference type="Pfam" id="PF14715">
    <property type="entry name" value="FixP_N"/>
    <property type="match status" value="1"/>
</dbReference>
<gene>
    <name evidence="26" type="primary">fixP</name>
</gene>
<dbReference type="PANTHER" id="PTHR33751:SF1">
    <property type="entry name" value="CBB3-TYPE CYTOCHROME C OXIDASE SUBUNIT FIXP"/>
    <property type="match status" value="1"/>
</dbReference>
<evidence type="ECO:0000256" key="17">
    <source>
        <dbReference type="ARBA" id="ARBA00023004"/>
    </source>
</evidence>
<keyword evidence="18 21" id="KW-0406">Ion transport</keyword>
<accession>A0A0U2QRS8</accession>
<dbReference type="InterPro" id="IPR050597">
    <property type="entry name" value="Cytochrome_c_Oxidase_Subunit"/>
</dbReference>
<keyword evidence="15 24" id="KW-1133">Transmembrane helix</keyword>
<organism evidence="26">
    <name type="scientific">Rhizobium leguminosarum bv. viciae</name>
    <dbReference type="NCBI Taxonomy" id="387"/>
    <lineage>
        <taxon>Bacteria</taxon>
        <taxon>Pseudomonadati</taxon>
        <taxon>Pseudomonadota</taxon>
        <taxon>Alphaproteobacteria</taxon>
        <taxon>Hyphomicrobiales</taxon>
        <taxon>Rhizobiaceae</taxon>
        <taxon>Rhizobium/Agrobacterium group</taxon>
        <taxon>Rhizobium</taxon>
    </lineage>
</organism>
<evidence type="ECO:0000256" key="21">
    <source>
        <dbReference type="PIRNR" id="PIRNR000006"/>
    </source>
</evidence>
<dbReference type="PROSITE" id="PS51007">
    <property type="entry name" value="CYTC"/>
    <property type="match status" value="2"/>
</dbReference>
<dbReference type="Pfam" id="PF13442">
    <property type="entry name" value="Cytochrome_CBB3"/>
    <property type="match status" value="2"/>
</dbReference>
<dbReference type="NCBIfam" id="TIGR00782">
    <property type="entry name" value="ccoP"/>
    <property type="match status" value="1"/>
</dbReference>
<keyword evidence="9 21" id="KW-0679">Respiratory chain</keyword>
<feature type="binding site" description="axial binding residue" evidence="22">
    <location>
        <position position="173"/>
    </location>
    <ligand>
        <name>heme c</name>
        <dbReference type="ChEBI" id="CHEBI:61717"/>
        <label>2</label>
    </ligand>
    <ligandPart>
        <name>Fe</name>
        <dbReference type="ChEBI" id="CHEBI:18248"/>
    </ligandPart>
</feature>
<keyword evidence="5 21" id="KW-0813">Transport</keyword>
<keyword evidence="8 21" id="KW-0349">Heme</keyword>
<evidence type="ECO:0000256" key="2">
    <source>
        <dbReference type="ARBA" id="ARBA00004673"/>
    </source>
</evidence>
<comment type="cofactor">
    <cofactor evidence="21 23">
        <name>heme c</name>
        <dbReference type="ChEBI" id="CHEBI:61717"/>
    </cofactor>
    <text evidence="21 23">Binds 2 heme C groups per subunit.</text>
</comment>
<feature type="binding site" description="axial binding residue" evidence="22">
    <location>
        <position position="220"/>
    </location>
    <ligand>
        <name>heme c</name>
        <dbReference type="ChEBI" id="CHEBI:61717"/>
        <label>2</label>
    </ligand>
    <ligandPart>
        <name>Fe</name>
        <dbReference type="ChEBI" id="CHEBI:18248"/>
    </ligandPart>
</feature>
<keyword evidence="19 21" id="KW-0472">Membrane</keyword>
<feature type="binding site" description="covalent" evidence="23">
    <location>
        <position position="124"/>
    </location>
    <ligand>
        <name>heme c</name>
        <dbReference type="ChEBI" id="CHEBI:61717"/>
        <label>1</label>
    </ligand>
</feature>
<evidence type="ECO:0000259" key="25">
    <source>
        <dbReference type="PROSITE" id="PS51007"/>
    </source>
</evidence>
<dbReference type="GO" id="GO:0020037">
    <property type="term" value="F:heme binding"/>
    <property type="evidence" value="ECO:0007669"/>
    <property type="project" value="InterPro"/>
</dbReference>
<feature type="domain" description="Cytochrome c" evidence="25">
    <location>
        <begin position="108"/>
        <end position="196"/>
    </location>
</feature>
<evidence type="ECO:0000256" key="8">
    <source>
        <dbReference type="ARBA" id="ARBA00022617"/>
    </source>
</evidence>
<keyword evidence="14 21" id="KW-0249">Electron transport</keyword>
<sequence length="287" mass="30601">MSEKHIDEFSGVETTGHEWDGIRELNNPMPRWWVWTFYATIVWALGYAIAYPAIPMITDATKGILGFSSRAELQQNLDQATASQTTLHDLIAAKTVHEIDSDSALREFAVAGGASAFKVNCAPCHGSGASGGPGFPNLNDDDWLWGGDLDAIQATIAHGIRFDGDTDTHASEMPPFADVLDPVQTRQVAAYVWGLTNTPSDPGLAEAGKQVFVDNCAACHGDDAKGKADMGAPDLADAIWLKARGEDAIMRQVAAPKHGVMPAWAGRLGDTTVKELTIFVHSLGGGT</sequence>
<dbReference type="InterPro" id="IPR008168">
    <property type="entry name" value="Cyt_C_IC"/>
</dbReference>
<keyword evidence="16 21" id="KW-0560">Oxidoreductase</keyword>
<keyword evidence="10 24" id="KW-0812">Transmembrane</keyword>
<name>A0A0U2QRS8_RHILV</name>
<evidence type="ECO:0000256" key="23">
    <source>
        <dbReference type="PIRSR" id="PIRSR000006-2"/>
    </source>
</evidence>
<evidence type="ECO:0000256" key="6">
    <source>
        <dbReference type="ARBA" id="ARBA00022475"/>
    </source>
</evidence>
<feature type="transmembrane region" description="Helical" evidence="24">
    <location>
        <begin position="32"/>
        <end position="54"/>
    </location>
</feature>
<evidence type="ECO:0000256" key="3">
    <source>
        <dbReference type="ARBA" id="ARBA00006113"/>
    </source>
</evidence>
<evidence type="ECO:0000256" key="9">
    <source>
        <dbReference type="ARBA" id="ARBA00022660"/>
    </source>
</evidence>
<evidence type="ECO:0000256" key="5">
    <source>
        <dbReference type="ARBA" id="ARBA00022448"/>
    </source>
</evidence>
<keyword evidence="12" id="KW-0677">Repeat</keyword>
<dbReference type="PANTHER" id="PTHR33751">
    <property type="entry name" value="CBB3-TYPE CYTOCHROME C OXIDASE SUBUNIT FIXP"/>
    <property type="match status" value="1"/>
</dbReference>